<comment type="caution">
    <text evidence="11">The sequence shown here is derived from an EMBL/GenBank/DDBJ whole genome shotgun (WGS) entry which is preliminary data.</text>
</comment>
<dbReference type="InterPro" id="IPR006805">
    <property type="entry name" value="Anth_synth_I_N"/>
</dbReference>
<dbReference type="EMBL" id="FOEL01000014">
    <property type="protein sequence ID" value="SER36909.1"/>
    <property type="molecule type" value="Genomic_DNA"/>
</dbReference>
<evidence type="ECO:0000256" key="1">
    <source>
        <dbReference type="ARBA" id="ARBA00001946"/>
    </source>
</evidence>
<evidence type="ECO:0000259" key="10">
    <source>
        <dbReference type="Pfam" id="PF04715"/>
    </source>
</evidence>
<gene>
    <name evidence="11" type="ORF">SAMN02787113_03641</name>
</gene>
<comment type="subunit">
    <text evidence="2">Heterotetramer consisting of two non-identical subunits: a beta subunit (TrpG) and a large alpha subunit (TrpE).</text>
</comment>
<dbReference type="GO" id="GO:0000162">
    <property type="term" value="P:L-tryptophan biosynthetic process"/>
    <property type="evidence" value="ECO:0007669"/>
    <property type="project" value="TreeGrafter"/>
</dbReference>
<evidence type="ECO:0000256" key="3">
    <source>
        <dbReference type="ARBA" id="ARBA00020653"/>
    </source>
</evidence>
<dbReference type="InterPro" id="IPR015890">
    <property type="entry name" value="Chorismate_C"/>
</dbReference>
<evidence type="ECO:0000259" key="9">
    <source>
        <dbReference type="Pfam" id="PF00425"/>
    </source>
</evidence>
<evidence type="ECO:0000256" key="2">
    <source>
        <dbReference type="ARBA" id="ARBA00011575"/>
    </source>
</evidence>
<evidence type="ECO:0000256" key="5">
    <source>
        <dbReference type="ARBA" id="ARBA00022842"/>
    </source>
</evidence>
<evidence type="ECO:0000256" key="8">
    <source>
        <dbReference type="ARBA" id="ARBA00047683"/>
    </source>
</evidence>
<evidence type="ECO:0000313" key="11">
    <source>
        <dbReference type="EMBL" id="SER36909.1"/>
    </source>
</evidence>
<dbReference type="InterPro" id="IPR019999">
    <property type="entry name" value="Anth_synth_I-like"/>
</dbReference>
<keyword evidence="5" id="KW-0460">Magnesium</keyword>
<dbReference type="GO" id="GO:0004049">
    <property type="term" value="F:anthranilate synthase activity"/>
    <property type="evidence" value="ECO:0007669"/>
    <property type="project" value="UniProtKB-EC"/>
</dbReference>
<organism evidence="11 12">
    <name type="scientific">Lysinibacillus fusiformis</name>
    <dbReference type="NCBI Taxonomy" id="28031"/>
    <lineage>
        <taxon>Bacteria</taxon>
        <taxon>Bacillati</taxon>
        <taxon>Bacillota</taxon>
        <taxon>Bacilli</taxon>
        <taxon>Bacillales</taxon>
        <taxon>Bacillaceae</taxon>
        <taxon>Lysinibacillus</taxon>
    </lineage>
</organism>
<dbReference type="RefSeq" id="WP_089986678.1">
    <property type="nucleotide sequence ID" value="NZ_FMVP01000014.1"/>
</dbReference>
<sequence length="456" mass="51691">MQTMSSRTKMKTINGDSLTPILIFRRLQGKHKFLLESSAQHEGAGRFSFIGANPRKTYKGVGQEIQEYSYQTGKTYVHKGELFALLKRLMPRISHTTEFPYSGGAVGYIGHGGTSMLPTDEKDLPDVHFHVYETIIMFDHVTDEVTLIHTNIDVEKQEPDLEDLAQQLLQGHASEEATYIYQTLDTSTQDQFTNALQNIQRNLQGEMTRVVLPKRYMAKFQGDAFSLYRQLRKKKPAAYMYYVEFEDYVVLGTSPESLIRVTGERVIATPTEGTYPRGGTKSDDLENERKLCNHLEIRKSHALLVSAVQKELQSVCFRDSLQVIDAMRIERSKQALHMTSRIEGRLLPMLHALDVLAAMLPPYSTTGIPKEQETYYLEKWHHNAGIFGGALGFIGFNGQLDFALAGQSIVVKQTMMHLQSTIAVTKYTDVLRVLQQVEEEERVYLQLLANNGGQNE</sequence>
<dbReference type="PANTHER" id="PTHR11236:SF48">
    <property type="entry name" value="ISOCHORISMATE SYNTHASE MENF"/>
    <property type="match status" value="1"/>
</dbReference>
<evidence type="ECO:0000313" key="12">
    <source>
        <dbReference type="Proteomes" id="UP000199410"/>
    </source>
</evidence>
<proteinExistence type="predicted"/>
<evidence type="ECO:0000256" key="7">
    <source>
        <dbReference type="ARBA" id="ARBA00025634"/>
    </source>
</evidence>
<comment type="function">
    <text evidence="7">Part of a heterotetrameric complex that catalyzes the two-step biosynthesis of anthranilate, an intermediate in the biosynthesis of L-tryptophan. In the first step, the glutamine-binding beta subunit (TrpG) of anthranilate synthase (AS) provides the glutamine amidotransferase activity which generates ammonia as a substrate that, along with chorismate, is used in the second step, catalyzed by the large alpha subunit of AS (TrpE) to produce anthranilate. In the absence of TrpG, TrpE can synthesize anthranilate directly from chorismate and high concentrations of ammonia.</text>
</comment>
<evidence type="ECO:0000256" key="6">
    <source>
        <dbReference type="ARBA" id="ARBA00023239"/>
    </source>
</evidence>
<protein>
    <recommendedName>
        <fullName evidence="3">Anthranilate synthase component 1</fullName>
    </recommendedName>
</protein>
<feature type="domain" description="Chorismate-utilising enzyme C-terminal" evidence="9">
    <location>
        <begin position="189"/>
        <end position="426"/>
    </location>
</feature>
<dbReference type="InterPro" id="IPR005801">
    <property type="entry name" value="ADC_synthase"/>
</dbReference>
<dbReference type="PANTHER" id="PTHR11236">
    <property type="entry name" value="AMINOBENZOATE/ANTHRANILATE SYNTHASE"/>
    <property type="match status" value="1"/>
</dbReference>
<dbReference type="Pfam" id="PF00425">
    <property type="entry name" value="Chorismate_bind"/>
    <property type="match status" value="1"/>
</dbReference>
<comment type="cofactor">
    <cofactor evidence="1">
        <name>Mg(2+)</name>
        <dbReference type="ChEBI" id="CHEBI:18420"/>
    </cofactor>
</comment>
<feature type="domain" description="Anthranilate synthase component I N-terminal" evidence="10">
    <location>
        <begin position="16"/>
        <end position="147"/>
    </location>
</feature>
<evidence type="ECO:0000256" key="4">
    <source>
        <dbReference type="ARBA" id="ARBA00022723"/>
    </source>
</evidence>
<dbReference type="Gene3D" id="3.60.120.10">
    <property type="entry name" value="Anthranilate synthase"/>
    <property type="match status" value="1"/>
</dbReference>
<dbReference type="Proteomes" id="UP000199410">
    <property type="component" value="Unassembled WGS sequence"/>
</dbReference>
<reference evidence="11 12" key="1">
    <citation type="submission" date="2016-10" db="EMBL/GenBank/DDBJ databases">
        <authorList>
            <person name="Varghese N."/>
            <person name="Submissions S."/>
        </authorList>
    </citation>
    <scope>NUCLEOTIDE SEQUENCE [LARGE SCALE GENOMIC DNA]</scope>
    <source>
        <strain evidence="11 12">TC-13</strain>
    </source>
</reference>
<accession>A0A1H9NMP2</accession>
<keyword evidence="4" id="KW-0479">Metal-binding</keyword>
<dbReference type="SUPFAM" id="SSF56322">
    <property type="entry name" value="ADC synthase"/>
    <property type="match status" value="1"/>
</dbReference>
<dbReference type="Pfam" id="PF04715">
    <property type="entry name" value="Anth_synt_I_N"/>
    <property type="match status" value="1"/>
</dbReference>
<dbReference type="GO" id="GO:0046872">
    <property type="term" value="F:metal ion binding"/>
    <property type="evidence" value="ECO:0007669"/>
    <property type="project" value="UniProtKB-KW"/>
</dbReference>
<keyword evidence="6" id="KW-0456">Lyase</keyword>
<dbReference type="AlphaFoldDB" id="A0A1H9NMP2"/>
<name>A0A1H9NMP2_9BACI</name>
<comment type="catalytic activity">
    <reaction evidence="8">
        <text>chorismate + L-glutamine = anthranilate + pyruvate + L-glutamate + H(+)</text>
        <dbReference type="Rhea" id="RHEA:21732"/>
        <dbReference type="ChEBI" id="CHEBI:15361"/>
        <dbReference type="ChEBI" id="CHEBI:15378"/>
        <dbReference type="ChEBI" id="CHEBI:16567"/>
        <dbReference type="ChEBI" id="CHEBI:29748"/>
        <dbReference type="ChEBI" id="CHEBI:29985"/>
        <dbReference type="ChEBI" id="CHEBI:58359"/>
        <dbReference type="EC" id="4.1.3.27"/>
    </reaction>
</comment>